<organism evidence="1 2">
    <name type="scientific">Phytohabitans aurantiacus</name>
    <dbReference type="NCBI Taxonomy" id="3016789"/>
    <lineage>
        <taxon>Bacteria</taxon>
        <taxon>Bacillati</taxon>
        <taxon>Actinomycetota</taxon>
        <taxon>Actinomycetes</taxon>
        <taxon>Micromonosporales</taxon>
        <taxon>Micromonosporaceae</taxon>
    </lineage>
</organism>
<comment type="caution">
    <text evidence="1">The sequence shown here is derived from an EMBL/GenBank/DDBJ whole genome shotgun (WGS) entry which is preliminary data.</text>
</comment>
<gene>
    <name evidence="1" type="ORF">Pa4123_34580</name>
</gene>
<protein>
    <submittedName>
        <fullName evidence="1">Uncharacterized protein</fullName>
    </submittedName>
</protein>
<name>A0ABQ5QUC2_9ACTN</name>
<evidence type="ECO:0000313" key="1">
    <source>
        <dbReference type="EMBL" id="GLH98183.1"/>
    </source>
</evidence>
<accession>A0ABQ5QUC2</accession>
<dbReference type="Proteomes" id="UP001144280">
    <property type="component" value="Unassembled WGS sequence"/>
</dbReference>
<keyword evidence="2" id="KW-1185">Reference proteome</keyword>
<proteinExistence type="predicted"/>
<evidence type="ECO:0000313" key="2">
    <source>
        <dbReference type="Proteomes" id="UP001144280"/>
    </source>
</evidence>
<dbReference type="EMBL" id="BSDI01000014">
    <property type="protein sequence ID" value="GLH98183.1"/>
    <property type="molecule type" value="Genomic_DNA"/>
</dbReference>
<reference evidence="1" key="1">
    <citation type="submission" date="2022-12" db="EMBL/GenBank/DDBJ databases">
        <title>New Phytohabitans aurantiacus sp. RD004123 nov., an actinomycete isolated from soil.</title>
        <authorList>
            <person name="Triningsih D.W."/>
            <person name="Harunari E."/>
            <person name="Igarashi Y."/>
        </authorList>
    </citation>
    <scope>NUCLEOTIDE SEQUENCE</scope>
    <source>
        <strain evidence="1">RD004123</strain>
    </source>
</reference>
<sequence>MPLKSQAGWCYARNPKPAGTYRKVECTDPAAEAKVAQINFAEEVVSGGEYRYDCTIDEIDFFLDLDADPPVEAAFTGKGKQFACMQTTKGPHADEPGGGRTPIVVGDCVHPSQPVKNGIMETQYISEIRCAQADVFPPAYRVTAIGKSIRCPAGTALTFVITPLGSINGETACARKV</sequence>